<dbReference type="HOGENOM" id="CLU_1095121_0_0_1"/>
<dbReference type="InParanoid" id="G0N8B4"/>
<dbReference type="STRING" id="135651.G0N8B4"/>
<dbReference type="OrthoDB" id="5854652at2759"/>
<dbReference type="FunCoup" id="G0N8B4">
    <property type="interactions" value="1970"/>
</dbReference>
<dbReference type="EMBL" id="GL379850">
    <property type="protein sequence ID" value="EGT55371.1"/>
    <property type="molecule type" value="Genomic_DNA"/>
</dbReference>
<keyword evidence="2" id="KW-1185">Reference proteome</keyword>
<gene>
    <name evidence="1" type="ORF">CAEBREN_19127</name>
</gene>
<reference evidence="2" key="1">
    <citation type="submission" date="2011-07" db="EMBL/GenBank/DDBJ databases">
        <authorList>
            <consortium name="Caenorhabditis brenneri Sequencing and Analysis Consortium"/>
            <person name="Wilson R.K."/>
        </authorList>
    </citation>
    <scope>NUCLEOTIDE SEQUENCE [LARGE SCALE GENOMIC DNA]</scope>
    <source>
        <strain evidence="2">PB2801</strain>
    </source>
</reference>
<protein>
    <submittedName>
        <fullName evidence="1">Uncharacterized protein</fullName>
    </submittedName>
</protein>
<evidence type="ECO:0000313" key="1">
    <source>
        <dbReference type="EMBL" id="EGT55371.1"/>
    </source>
</evidence>
<dbReference type="Proteomes" id="UP000008068">
    <property type="component" value="Unassembled WGS sequence"/>
</dbReference>
<sequence length="258" mass="30299">MALKQSVQIILFNAGVLNWLDDVLAIVKSTKNEKLDSQKAILDWANDWISKAENLDTDIEALYQKHILEKDNRKVNSPENSTVINRLVDVLKSFEKIRRNMYKIINKSYNERLLVAKESAESRLSFLILKNDTLTKELSFRKNLLRRRELEKKWKPDESISTFMNQEIREKALKEHKKYLAHRDAIETLQNIDNHSIISDGSDIRDSTLLEEQSPTVHCKRQRRSRSLTRRVMGSVKKTIRRSVSAIHNYIENHHHDN</sequence>
<evidence type="ECO:0000313" key="2">
    <source>
        <dbReference type="Proteomes" id="UP000008068"/>
    </source>
</evidence>
<dbReference type="OMA" id="NMYKIVN"/>
<dbReference type="eggNOG" id="ENOG502TIGU">
    <property type="taxonomic scope" value="Eukaryota"/>
</dbReference>
<organism evidence="2">
    <name type="scientific">Caenorhabditis brenneri</name>
    <name type="common">Nematode worm</name>
    <dbReference type="NCBI Taxonomy" id="135651"/>
    <lineage>
        <taxon>Eukaryota</taxon>
        <taxon>Metazoa</taxon>
        <taxon>Ecdysozoa</taxon>
        <taxon>Nematoda</taxon>
        <taxon>Chromadorea</taxon>
        <taxon>Rhabditida</taxon>
        <taxon>Rhabditina</taxon>
        <taxon>Rhabditomorpha</taxon>
        <taxon>Rhabditoidea</taxon>
        <taxon>Rhabditidae</taxon>
        <taxon>Peloderinae</taxon>
        <taxon>Caenorhabditis</taxon>
    </lineage>
</organism>
<dbReference type="AlphaFoldDB" id="G0N8B4"/>
<proteinExistence type="predicted"/>
<name>G0N8B4_CAEBE</name>
<accession>G0N8B4</accession>